<evidence type="ECO:0000256" key="1">
    <source>
        <dbReference type="SAM" id="Phobius"/>
    </source>
</evidence>
<dbReference type="PANTHER" id="PTHR34475:SF1">
    <property type="entry name" value="CYTOSKELETON PROTEIN RODZ"/>
    <property type="match status" value="1"/>
</dbReference>
<dbReference type="InterPro" id="IPR010982">
    <property type="entry name" value="Lambda_DNA-bd_dom_sf"/>
</dbReference>
<proteinExistence type="predicted"/>
<dbReference type="Gene3D" id="1.10.260.40">
    <property type="entry name" value="lambda repressor-like DNA-binding domains"/>
    <property type="match status" value="1"/>
</dbReference>
<dbReference type="InterPro" id="IPR013783">
    <property type="entry name" value="Ig-like_fold"/>
</dbReference>
<dbReference type="Pfam" id="PF13413">
    <property type="entry name" value="HTH_25"/>
    <property type="match status" value="1"/>
</dbReference>
<dbReference type="PANTHER" id="PTHR34475">
    <property type="match status" value="1"/>
</dbReference>
<dbReference type="EMBL" id="PFEC01000089">
    <property type="protein sequence ID" value="PJE61249.1"/>
    <property type="molecule type" value="Genomic_DNA"/>
</dbReference>
<dbReference type="InterPro" id="IPR050400">
    <property type="entry name" value="Bact_Cytoskel_RodZ"/>
</dbReference>
<keyword evidence="1" id="KW-1133">Transmembrane helix</keyword>
<keyword evidence="1" id="KW-0812">Transmembrane</keyword>
<gene>
    <name evidence="2" type="ORF">COU87_05445</name>
</gene>
<comment type="caution">
    <text evidence="2">The sequence shown here is derived from an EMBL/GenBank/DDBJ whole genome shotgun (WGS) entry which is preliminary data.</text>
</comment>
<dbReference type="GO" id="GO:0003677">
    <property type="term" value="F:DNA binding"/>
    <property type="evidence" value="ECO:0007669"/>
    <property type="project" value="InterPro"/>
</dbReference>
<evidence type="ECO:0000313" key="3">
    <source>
        <dbReference type="Proteomes" id="UP000230222"/>
    </source>
</evidence>
<evidence type="ECO:0008006" key="4">
    <source>
        <dbReference type="Google" id="ProtNLM"/>
    </source>
</evidence>
<feature type="transmembrane region" description="Helical" evidence="1">
    <location>
        <begin position="100"/>
        <end position="118"/>
    </location>
</feature>
<accession>A0A2M8KMW2</accession>
<organism evidence="2 3">
    <name type="scientific">Candidatus Roizmanbacteria bacterium CG10_big_fil_rev_8_21_14_0_10_39_12</name>
    <dbReference type="NCBI Taxonomy" id="1974852"/>
    <lineage>
        <taxon>Bacteria</taxon>
        <taxon>Candidatus Roizmaniibacteriota</taxon>
    </lineage>
</organism>
<dbReference type="AlphaFoldDB" id="A0A2M8KMW2"/>
<evidence type="ECO:0000313" key="2">
    <source>
        <dbReference type="EMBL" id="PJE61249.1"/>
    </source>
</evidence>
<protein>
    <recommendedName>
        <fullName evidence="4">HTH cro/C1-type domain-containing protein</fullName>
    </recommendedName>
</protein>
<dbReference type="Gene3D" id="2.60.40.10">
    <property type="entry name" value="Immunoglobulins"/>
    <property type="match status" value="1"/>
</dbReference>
<dbReference type="Proteomes" id="UP000230222">
    <property type="component" value="Unassembled WGS sequence"/>
</dbReference>
<reference evidence="3" key="1">
    <citation type="submission" date="2017-09" db="EMBL/GenBank/DDBJ databases">
        <title>Depth-based differentiation of microbial function through sediment-hosted aquifers and enrichment of novel symbionts in the deep terrestrial subsurface.</title>
        <authorList>
            <person name="Probst A.J."/>
            <person name="Ladd B."/>
            <person name="Jarett J.K."/>
            <person name="Geller-Mcgrath D.E."/>
            <person name="Sieber C.M.K."/>
            <person name="Emerson J.B."/>
            <person name="Anantharaman K."/>
            <person name="Thomas B.C."/>
            <person name="Malmstrom R."/>
            <person name="Stieglmeier M."/>
            <person name="Klingl A."/>
            <person name="Woyke T."/>
            <person name="Ryan C.M."/>
            <person name="Banfield J.F."/>
        </authorList>
    </citation>
    <scope>NUCLEOTIDE SEQUENCE [LARGE SCALE GENOMIC DNA]</scope>
</reference>
<name>A0A2M8KMW2_9BACT</name>
<keyword evidence="1" id="KW-0472">Membrane</keyword>
<sequence>MLTVGKLLSKIRNEKSISLEKAEKDTRIRMRYLTALEDENWKIFTSRVYIAGLIRSYSTYLGIDPEKAMAYFRRDYEKLEQTTFKKKLPRLQFLPETQKLVIGAVSIIVLFFVFYFGYQIKLYVSPPKITIISPEKHTFRNVEKIAIVGQTQSESVVTIFGEEIFPDEFGTFRYDFPLKKGENILEVHIEGANGKSASHIEKYIRE</sequence>